<name>A0AC34RAK9_9BILA</name>
<evidence type="ECO:0000313" key="1">
    <source>
        <dbReference type="Proteomes" id="UP000887576"/>
    </source>
</evidence>
<accession>A0AC34RAK9</accession>
<sequence length="153" mass="16751">MSSLNAKHEFDALVKRLPFDINPAFYPPPTLSLLDIKISPPSDYKYDFKNELEAIEMYKEDQINNPELELNDSTQQTHRPTVIDIISKVSYLSIANSNNTSQSQAGTVPSGTIANSEASSASTTPPVANQLKYPDPASTAAAMLPTWTPPQLI</sequence>
<protein>
    <submittedName>
        <fullName evidence="2">Uncharacterized protein</fullName>
    </submittedName>
</protein>
<organism evidence="1 2">
    <name type="scientific">Panagrolaimus sp. JU765</name>
    <dbReference type="NCBI Taxonomy" id="591449"/>
    <lineage>
        <taxon>Eukaryota</taxon>
        <taxon>Metazoa</taxon>
        <taxon>Ecdysozoa</taxon>
        <taxon>Nematoda</taxon>
        <taxon>Chromadorea</taxon>
        <taxon>Rhabditida</taxon>
        <taxon>Tylenchina</taxon>
        <taxon>Panagrolaimomorpha</taxon>
        <taxon>Panagrolaimoidea</taxon>
        <taxon>Panagrolaimidae</taxon>
        <taxon>Panagrolaimus</taxon>
    </lineage>
</organism>
<reference evidence="2" key="1">
    <citation type="submission" date="2022-11" db="UniProtKB">
        <authorList>
            <consortium name="WormBaseParasite"/>
        </authorList>
    </citation>
    <scope>IDENTIFICATION</scope>
</reference>
<proteinExistence type="predicted"/>
<evidence type="ECO:0000313" key="2">
    <source>
        <dbReference type="WBParaSite" id="JU765_v2.g5188.t2"/>
    </source>
</evidence>
<dbReference type="WBParaSite" id="JU765_v2.g5188.t2">
    <property type="protein sequence ID" value="JU765_v2.g5188.t2"/>
    <property type="gene ID" value="JU765_v2.g5188"/>
</dbReference>
<dbReference type="Proteomes" id="UP000887576">
    <property type="component" value="Unplaced"/>
</dbReference>